<evidence type="ECO:0000256" key="7">
    <source>
        <dbReference type="ARBA" id="ARBA00022989"/>
    </source>
</evidence>
<evidence type="ECO:0000256" key="4">
    <source>
        <dbReference type="ARBA" id="ARBA00022475"/>
    </source>
</evidence>
<feature type="transmembrane region" description="Helical" evidence="11">
    <location>
        <begin position="177"/>
        <end position="199"/>
    </location>
</feature>
<dbReference type="EMBL" id="CP002545">
    <property type="protein sequence ID" value="ADY50833.1"/>
    <property type="molecule type" value="Genomic_DNA"/>
</dbReference>
<dbReference type="Pfam" id="PF02687">
    <property type="entry name" value="FtsX"/>
    <property type="match status" value="1"/>
</dbReference>
<evidence type="ECO:0000313" key="15">
    <source>
        <dbReference type="Proteomes" id="UP000000310"/>
    </source>
</evidence>
<gene>
    <name evidence="14" type="ordered locus">Pedsa_0247</name>
</gene>
<sequence>MCILDSGLLFSQDNRTTMEEFEDSRASKKTKTIYVSTVISISLVLLMVGLLGLIIVHGRNLSNYVKENIVLNVIINEGTNEVDILALQKQIESNEYVKSTQYISKELAARNLTQDLGEDFIKFLGFNPLLSSIDVYLKADYANNESIAILSQKLQSNPLINEVRYQKSLVDMINQNIRTISLVIFGFGAVLLIIAVGLINNTIRLAIYSQRFLIKSMQLVGATKGFIRRPFILYGVLHGLIAGLIAIILLILTLYLAQQQIPELVILRNYFEFGLVFILVIGVGILISCLSTYFAVTKYLKLKVYDLYR</sequence>
<keyword evidence="4 10" id="KW-1003">Cell membrane</keyword>
<feature type="domain" description="ABC3 transporter permease C-terminal" evidence="12">
    <location>
        <begin position="187"/>
        <end position="298"/>
    </location>
</feature>
<organism evidence="14 15">
    <name type="scientific">Pseudopedobacter saltans (strain ATCC 51119 / DSM 12145 / JCM 21818 / CCUG 39354 / LMG 10337 / NBRC 100064 / NCIMB 13643)</name>
    <name type="common">Pedobacter saltans</name>
    <dbReference type="NCBI Taxonomy" id="762903"/>
    <lineage>
        <taxon>Bacteria</taxon>
        <taxon>Pseudomonadati</taxon>
        <taxon>Bacteroidota</taxon>
        <taxon>Sphingobacteriia</taxon>
        <taxon>Sphingobacteriales</taxon>
        <taxon>Sphingobacteriaceae</taxon>
        <taxon>Pseudopedobacter</taxon>
    </lineage>
</organism>
<dbReference type="InterPro" id="IPR003838">
    <property type="entry name" value="ABC3_permease_C"/>
</dbReference>
<keyword evidence="5 10" id="KW-0132">Cell division</keyword>
<keyword evidence="15" id="KW-1185">Reference proteome</keyword>
<protein>
    <recommendedName>
        <fullName evidence="3 10">Cell division protein FtsX</fullName>
    </recommendedName>
</protein>
<dbReference type="InterPro" id="IPR040690">
    <property type="entry name" value="FtsX_ECD"/>
</dbReference>
<keyword evidence="6 11" id="KW-0812">Transmembrane</keyword>
<evidence type="ECO:0000256" key="9">
    <source>
        <dbReference type="ARBA" id="ARBA00023306"/>
    </source>
</evidence>
<dbReference type="GO" id="GO:0051301">
    <property type="term" value="P:cell division"/>
    <property type="evidence" value="ECO:0007669"/>
    <property type="project" value="UniProtKB-KW"/>
</dbReference>
<evidence type="ECO:0000256" key="1">
    <source>
        <dbReference type="ARBA" id="ARBA00004651"/>
    </source>
</evidence>
<evidence type="ECO:0000256" key="10">
    <source>
        <dbReference type="PIRNR" id="PIRNR003097"/>
    </source>
</evidence>
<dbReference type="HOGENOM" id="CLU_073546_3_0_10"/>
<dbReference type="Gene3D" id="3.30.70.3040">
    <property type="match status" value="1"/>
</dbReference>
<dbReference type="STRING" id="762903.Pedsa_0247"/>
<dbReference type="Proteomes" id="UP000000310">
    <property type="component" value="Chromosome"/>
</dbReference>
<evidence type="ECO:0000256" key="2">
    <source>
        <dbReference type="ARBA" id="ARBA00007379"/>
    </source>
</evidence>
<dbReference type="KEGG" id="psn:Pedsa_0247"/>
<name>F0SEG8_PSESL</name>
<keyword evidence="9 10" id="KW-0131">Cell cycle</keyword>
<reference evidence="15" key="2">
    <citation type="submission" date="2011-02" db="EMBL/GenBank/DDBJ databases">
        <title>The complete genome of Pedobacter saltans DSM 12145.</title>
        <authorList>
            <consortium name="US DOE Joint Genome Institute (JGI-PGF)"/>
            <person name="Lucas S."/>
            <person name="Copeland A."/>
            <person name="Lapidus A."/>
            <person name="Bruce D."/>
            <person name="Goodwin L."/>
            <person name="Pitluck S."/>
            <person name="Kyrpides N."/>
            <person name="Mavromatis K."/>
            <person name="Pagani I."/>
            <person name="Ivanova N."/>
            <person name="Ovchinnikova G."/>
            <person name="Lu M."/>
            <person name="Detter J.C."/>
            <person name="Han C."/>
            <person name="Land M."/>
            <person name="Hauser L."/>
            <person name="Markowitz V."/>
            <person name="Cheng J.-F."/>
            <person name="Hugenholtz P."/>
            <person name="Woyke T."/>
            <person name="Wu D."/>
            <person name="Tindall B."/>
            <person name="Pomrenke H.G."/>
            <person name="Brambilla E."/>
            <person name="Klenk H.-P."/>
            <person name="Eisen J.A."/>
        </authorList>
    </citation>
    <scope>NUCLEOTIDE SEQUENCE [LARGE SCALE GENOMIC DNA]</scope>
    <source>
        <strain evidence="15">ATCC 51119 / DSM 12145 / JCM 21818 / LMG 10337 / NBRC 100064 / NCIMB 13643</strain>
    </source>
</reference>
<dbReference type="InterPro" id="IPR004513">
    <property type="entry name" value="FtsX"/>
</dbReference>
<reference evidence="14 15" key="1">
    <citation type="journal article" date="2011" name="Stand. Genomic Sci.">
        <title>Complete genome sequence of the gliding, heparinolytic Pedobacter saltans type strain (113).</title>
        <authorList>
            <person name="Liolios K."/>
            <person name="Sikorski J."/>
            <person name="Lu M."/>
            <person name="Nolan M."/>
            <person name="Lapidus A."/>
            <person name="Lucas S."/>
            <person name="Hammon N."/>
            <person name="Deshpande S."/>
            <person name="Cheng J.F."/>
            <person name="Tapia R."/>
            <person name="Han C."/>
            <person name="Goodwin L."/>
            <person name="Pitluck S."/>
            <person name="Huntemann M."/>
            <person name="Ivanova N."/>
            <person name="Pagani I."/>
            <person name="Mavromatis K."/>
            <person name="Ovchinikova G."/>
            <person name="Pati A."/>
            <person name="Chen A."/>
            <person name="Palaniappan K."/>
            <person name="Land M."/>
            <person name="Hauser L."/>
            <person name="Brambilla E.M."/>
            <person name="Kotsyurbenko O."/>
            <person name="Rohde M."/>
            <person name="Tindall B.J."/>
            <person name="Abt B."/>
            <person name="Goker M."/>
            <person name="Detter J.C."/>
            <person name="Woyke T."/>
            <person name="Bristow J."/>
            <person name="Eisen J.A."/>
            <person name="Markowitz V."/>
            <person name="Hugenholtz P."/>
            <person name="Klenk H.P."/>
            <person name="Kyrpides N.C."/>
        </authorList>
    </citation>
    <scope>NUCLEOTIDE SEQUENCE [LARGE SCALE GENOMIC DNA]</scope>
    <source>
        <strain evidence="15">ATCC 51119 / DSM 12145 / JCM 21818 / LMG 10337 / NBRC 100064 / NCIMB 13643</strain>
    </source>
</reference>
<accession>F0SEG8</accession>
<keyword evidence="8 10" id="KW-0472">Membrane</keyword>
<comment type="similarity">
    <text evidence="2 10">Belongs to the ABC-4 integral membrane protein family. FtsX subfamily.</text>
</comment>
<evidence type="ECO:0000259" key="12">
    <source>
        <dbReference type="Pfam" id="PF02687"/>
    </source>
</evidence>
<dbReference type="PANTHER" id="PTHR47755:SF1">
    <property type="entry name" value="CELL DIVISION PROTEIN FTSX"/>
    <property type="match status" value="1"/>
</dbReference>
<proteinExistence type="inferred from homology"/>
<dbReference type="eggNOG" id="COG2177">
    <property type="taxonomic scope" value="Bacteria"/>
</dbReference>
<dbReference type="Pfam" id="PF18075">
    <property type="entry name" value="FtsX_ECD"/>
    <property type="match status" value="1"/>
</dbReference>
<keyword evidence="7 11" id="KW-1133">Transmembrane helix</keyword>
<dbReference type="GO" id="GO:0005886">
    <property type="term" value="C:plasma membrane"/>
    <property type="evidence" value="ECO:0007669"/>
    <property type="project" value="UniProtKB-SubCell"/>
</dbReference>
<dbReference type="AlphaFoldDB" id="F0SEG8"/>
<evidence type="ECO:0000259" key="13">
    <source>
        <dbReference type="Pfam" id="PF18075"/>
    </source>
</evidence>
<feature type="transmembrane region" description="Helical" evidence="11">
    <location>
        <begin position="269"/>
        <end position="296"/>
    </location>
</feature>
<comment type="subcellular location">
    <subcellularLocation>
        <location evidence="1">Cell membrane</location>
        <topology evidence="1">Multi-pass membrane protein</topology>
    </subcellularLocation>
</comment>
<feature type="transmembrane region" description="Helical" evidence="11">
    <location>
        <begin position="231"/>
        <end position="257"/>
    </location>
</feature>
<evidence type="ECO:0000313" key="14">
    <source>
        <dbReference type="EMBL" id="ADY50833.1"/>
    </source>
</evidence>
<evidence type="ECO:0000256" key="5">
    <source>
        <dbReference type="ARBA" id="ARBA00022618"/>
    </source>
</evidence>
<evidence type="ECO:0000256" key="11">
    <source>
        <dbReference type="SAM" id="Phobius"/>
    </source>
</evidence>
<feature type="transmembrane region" description="Helical" evidence="11">
    <location>
        <begin position="33"/>
        <end position="56"/>
    </location>
</feature>
<evidence type="ECO:0000256" key="6">
    <source>
        <dbReference type="ARBA" id="ARBA00022692"/>
    </source>
</evidence>
<feature type="domain" description="FtsX extracellular" evidence="13">
    <location>
        <begin position="71"/>
        <end position="163"/>
    </location>
</feature>
<dbReference type="PIRSF" id="PIRSF003097">
    <property type="entry name" value="FtsX"/>
    <property type="match status" value="1"/>
</dbReference>
<evidence type="ECO:0000256" key="3">
    <source>
        <dbReference type="ARBA" id="ARBA00021907"/>
    </source>
</evidence>
<evidence type="ECO:0000256" key="8">
    <source>
        <dbReference type="ARBA" id="ARBA00023136"/>
    </source>
</evidence>
<dbReference type="PANTHER" id="PTHR47755">
    <property type="entry name" value="CELL DIVISION PROTEIN FTSX"/>
    <property type="match status" value="1"/>
</dbReference>